<dbReference type="EMBL" id="KF929199">
    <property type="protein sequence ID" value="AHG24030.1"/>
    <property type="molecule type" value="Genomic_DNA"/>
</dbReference>
<dbReference type="RefSeq" id="YP_009007777.1">
    <property type="nucleotide sequence ID" value="NC_023582.1"/>
</dbReference>
<evidence type="ECO:0000313" key="2">
    <source>
        <dbReference type="Proteomes" id="UP000019366"/>
    </source>
</evidence>
<protein>
    <submittedName>
        <fullName evidence="1">Putative membrane protein</fullName>
    </submittedName>
</protein>
<proteinExistence type="predicted"/>
<accession>W5RVD2</accession>
<dbReference type="KEGG" id="vg:18504347"/>
<evidence type="ECO:0000313" key="1">
    <source>
        <dbReference type="EMBL" id="AHG24030.1"/>
    </source>
</evidence>
<dbReference type="Proteomes" id="UP000019366">
    <property type="component" value="Segment"/>
</dbReference>
<reference evidence="1 2" key="1">
    <citation type="journal article" date="2014" name="Res. Microbiol.">
        <title>Characterization of Staphylococcus epidermidis phage vB_SepS_SEP9 - A unique member of the Siphoviridae family.</title>
        <authorList>
            <person name="Melo L.D."/>
            <person name="Sillankorva S."/>
            <person name="Ackermann H.W."/>
            <person name="Kropinski A.M."/>
            <person name="Azeredo J."/>
            <person name="Cerca N."/>
        </authorList>
    </citation>
    <scope>NUCLEOTIDE SEQUENCE [LARGE SCALE GENOMIC DNA]</scope>
</reference>
<dbReference type="GeneID" id="18504347"/>
<organism evidence="1 2">
    <name type="scientific">Staphylococcus phage vB_SepS_SEP9</name>
    <dbReference type="NCBI Taxonomy" id="1434319"/>
    <lineage>
        <taxon>Viruses</taxon>
        <taxon>Duplodnaviria</taxon>
        <taxon>Heunggongvirae</taxon>
        <taxon>Uroviricota</taxon>
        <taxon>Caudoviricetes</taxon>
        <taxon>Sextaecvirus</taxon>
        <taxon>Sextaecvirus SEP9</taxon>
    </lineage>
</organism>
<keyword evidence="2" id="KW-1185">Reference proteome</keyword>
<sequence>MMIVYSKQTNLTKTRTFVHSEWTIFAFLWGFYMSEGGALVF</sequence>
<name>W5RVD2_9CAUD</name>
<gene>
    <name evidence="1" type="ORF">SEP9_107</name>
</gene>